<keyword evidence="2" id="KW-0805">Transcription regulation</keyword>
<evidence type="ECO:0000256" key="3">
    <source>
        <dbReference type="ARBA" id="ARBA00023125"/>
    </source>
</evidence>
<evidence type="ECO:0000256" key="5">
    <source>
        <dbReference type="ARBA" id="ARBA00023242"/>
    </source>
</evidence>
<reference evidence="9" key="1">
    <citation type="journal article" date="2023" name="Science">
        <title>Elucidation of the pathway for biosynthesis of saponin adjuvants from the soapbark tree.</title>
        <authorList>
            <person name="Reed J."/>
            <person name="Orme A."/>
            <person name="El-Demerdash A."/>
            <person name="Owen C."/>
            <person name="Martin L.B.B."/>
            <person name="Misra R.C."/>
            <person name="Kikuchi S."/>
            <person name="Rejzek M."/>
            <person name="Martin A.C."/>
            <person name="Harkess A."/>
            <person name="Leebens-Mack J."/>
            <person name="Louveau T."/>
            <person name="Stephenson M.J."/>
            <person name="Osbourn A."/>
        </authorList>
    </citation>
    <scope>NUCLEOTIDE SEQUENCE</scope>
    <source>
        <strain evidence="9">S10</strain>
    </source>
</reference>
<dbReference type="EMBL" id="JARAOO010000010">
    <property type="protein sequence ID" value="KAJ7952126.1"/>
    <property type="molecule type" value="Genomic_DNA"/>
</dbReference>
<proteinExistence type="inferred from homology"/>
<sequence>MENKWSWEQKTLISELIQGMELAKKFKVDLQTSSSAETKDFMLQKILSSYEKALMILRWNGSMGQSQAARETPGLLPEYPISVNGSPLREDFDRGLMDHQDLRDGSKKRKMMPRWTDHVKVSSETGVEGAHDDGYNWRKYGQKDILGAKYPRSYYRCTFRNTQNCWATKQVQRSDEDPSIFNITYRGKHTCAHGNNIVPPPAVPEQQDKKQHNHNSDVYHGQPSQQTLTTFRNSLIINKNLDNAEIPYPFTFPSTSFGLKTNENHNLPPLAFENKTLLGSVSQSVLPPSTPELNFFSVLPCQTNNSGVNNMQHSKYDLDEIILANASVTNSPIPDFDFSLDPNFPFDIPGFFS</sequence>
<evidence type="ECO:0000256" key="2">
    <source>
        <dbReference type="ARBA" id="ARBA00023015"/>
    </source>
</evidence>
<comment type="caution">
    <text evidence="9">The sequence shown here is derived from an EMBL/GenBank/DDBJ whole genome shotgun (WGS) entry which is preliminary data.</text>
</comment>
<dbReference type="SUPFAM" id="SSF118290">
    <property type="entry name" value="WRKY DNA-binding domain"/>
    <property type="match status" value="1"/>
</dbReference>
<accession>A0AAD7L748</accession>
<dbReference type="InterPro" id="IPR003657">
    <property type="entry name" value="WRKY_dom"/>
</dbReference>
<dbReference type="FunFam" id="2.20.25.80:FF:000009">
    <property type="entry name" value="WRKY transcription factor 53"/>
    <property type="match status" value="1"/>
</dbReference>
<keyword evidence="5" id="KW-0539">Nucleus</keyword>
<dbReference type="InterPro" id="IPR044810">
    <property type="entry name" value="WRKY_plant"/>
</dbReference>
<dbReference type="KEGG" id="qsa:O6P43_024024"/>
<dbReference type="GO" id="GO:0003700">
    <property type="term" value="F:DNA-binding transcription factor activity"/>
    <property type="evidence" value="ECO:0007669"/>
    <property type="project" value="InterPro"/>
</dbReference>
<dbReference type="GO" id="GO:0000976">
    <property type="term" value="F:transcription cis-regulatory region binding"/>
    <property type="evidence" value="ECO:0007669"/>
    <property type="project" value="TreeGrafter"/>
</dbReference>
<dbReference type="InterPro" id="IPR036576">
    <property type="entry name" value="WRKY_dom_sf"/>
</dbReference>
<evidence type="ECO:0000256" key="1">
    <source>
        <dbReference type="ARBA" id="ARBA00004123"/>
    </source>
</evidence>
<evidence type="ECO:0000256" key="6">
    <source>
        <dbReference type="ARBA" id="ARBA00060850"/>
    </source>
</evidence>
<dbReference type="GO" id="GO:0010150">
    <property type="term" value="P:leaf senescence"/>
    <property type="evidence" value="ECO:0007669"/>
    <property type="project" value="UniProtKB-ARBA"/>
</dbReference>
<dbReference type="Gene3D" id="2.20.25.80">
    <property type="entry name" value="WRKY domain"/>
    <property type="match status" value="1"/>
</dbReference>
<dbReference type="PANTHER" id="PTHR32096">
    <property type="entry name" value="WRKY TRANSCRIPTION FACTOR 30-RELATED-RELATED"/>
    <property type="match status" value="1"/>
</dbReference>
<evidence type="ECO:0000256" key="4">
    <source>
        <dbReference type="ARBA" id="ARBA00023163"/>
    </source>
</evidence>
<dbReference type="SMART" id="SM00774">
    <property type="entry name" value="WRKY"/>
    <property type="match status" value="1"/>
</dbReference>
<comment type="subcellular location">
    <subcellularLocation>
        <location evidence="1">Nucleus</location>
    </subcellularLocation>
</comment>
<evidence type="ECO:0000256" key="7">
    <source>
        <dbReference type="SAM" id="MobiDB-lite"/>
    </source>
</evidence>
<keyword evidence="3" id="KW-0238">DNA-binding</keyword>
<evidence type="ECO:0000259" key="8">
    <source>
        <dbReference type="PROSITE" id="PS50811"/>
    </source>
</evidence>
<dbReference type="GO" id="GO:0042542">
    <property type="term" value="P:response to hydrogen peroxide"/>
    <property type="evidence" value="ECO:0007669"/>
    <property type="project" value="UniProtKB-ARBA"/>
</dbReference>
<feature type="compositionally biased region" description="Basic and acidic residues" evidence="7">
    <location>
        <begin position="206"/>
        <end position="217"/>
    </location>
</feature>
<evidence type="ECO:0000313" key="9">
    <source>
        <dbReference type="EMBL" id="KAJ7952126.1"/>
    </source>
</evidence>
<dbReference type="PROSITE" id="PS50811">
    <property type="entry name" value="WRKY"/>
    <property type="match status" value="1"/>
</dbReference>
<dbReference type="AlphaFoldDB" id="A0AAD7L748"/>
<dbReference type="GO" id="GO:0005634">
    <property type="term" value="C:nucleus"/>
    <property type="evidence" value="ECO:0007669"/>
    <property type="project" value="UniProtKB-SubCell"/>
</dbReference>
<dbReference type="GO" id="GO:0009751">
    <property type="term" value="P:response to salicylic acid"/>
    <property type="evidence" value="ECO:0007669"/>
    <property type="project" value="UniProtKB-ARBA"/>
</dbReference>
<keyword evidence="4" id="KW-0804">Transcription</keyword>
<name>A0AAD7L748_QUISA</name>
<feature type="region of interest" description="Disordered" evidence="7">
    <location>
        <begin position="196"/>
        <end position="224"/>
    </location>
</feature>
<keyword evidence="10" id="KW-1185">Reference proteome</keyword>
<gene>
    <name evidence="9" type="ORF">O6P43_024024</name>
</gene>
<organism evidence="9 10">
    <name type="scientific">Quillaja saponaria</name>
    <name type="common">Soap bark tree</name>
    <dbReference type="NCBI Taxonomy" id="32244"/>
    <lineage>
        <taxon>Eukaryota</taxon>
        <taxon>Viridiplantae</taxon>
        <taxon>Streptophyta</taxon>
        <taxon>Embryophyta</taxon>
        <taxon>Tracheophyta</taxon>
        <taxon>Spermatophyta</taxon>
        <taxon>Magnoliopsida</taxon>
        <taxon>eudicotyledons</taxon>
        <taxon>Gunneridae</taxon>
        <taxon>Pentapetalae</taxon>
        <taxon>rosids</taxon>
        <taxon>fabids</taxon>
        <taxon>Fabales</taxon>
        <taxon>Quillajaceae</taxon>
        <taxon>Quillaja</taxon>
    </lineage>
</organism>
<protein>
    <submittedName>
        <fullName evidence="9">WRKY transcription factor</fullName>
    </submittedName>
</protein>
<dbReference type="PANTHER" id="PTHR32096:SF36">
    <property type="entry name" value="WRKY TRANSCRIPTION FACTOR 41-RELATED"/>
    <property type="match status" value="1"/>
</dbReference>
<feature type="domain" description="WRKY" evidence="8">
    <location>
        <begin position="126"/>
        <end position="189"/>
    </location>
</feature>
<dbReference type="GO" id="GO:0010193">
    <property type="term" value="P:response to ozone"/>
    <property type="evidence" value="ECO:0007669"/>
    <property type="project" value="UniProtKB-ARBA"/>
</dbReference>
<evidence type="ECO:0000313" key="10">
    <source>
        <dbReference type="Proteomes" id="UP001163823"/>
    </source>
</evidence>
<dbReference type="Proteomes" id="UP001163823">
    <property type="component" value="Chromosome 10"/>
</dbReference>
<dbReference type="Pfam" id="PF03106">
    <property type="entry name" value="WRKY"/>
    <property type="match status" value="1"/>
</dbReference>
<comment type="similarity">
    <text evidence="6">Belongs to the WRKY group III family.</text>
</comment>